<accession>A0A9P8P714</accession>
<gene>
    <name evidence="5" type="ORF">OGAPHI_003483</name>
</gene>
<dbReference type="InterPro" id="IPR029048">
    <property type="entry name" value="HSP70_C_sf"/>
</dbReference>
<dbReference type="SUPFAM" id="SSF53067">
    <property type="entry name" value="Actin-like ATPase domain"/>
    <property type="match status" value="2"/>
</dbReference>
<evidence type="ECO:0000256" key="3">
    <source>
        <dbReference type="ARBA" id="ARBA00022840"/>
    </source>
</evidence>
<dbReference type="FunFam" id="3.30.420.40:FF:000171">
    <property type="entry name" value="Heat shock 70 kDa protein 4"/>
    <property type="match status" value="2"/>
</dbReference>
<keyword evidence="3" id="KW-0067">ATP-binding</keyword>
<keyword evidence="6" id="KW-1185">Reference proteome</keyword>
<organism evidence="5 6">
    <name type="scientific">Ogataea philodendri</name>
    <dbReference type="NCBI Taxonomy" id="1378263"/>
    <lineage>
        <taxon>Eukaryota</taxon>
        <taxon>Fungi</taxon>
        <taxon>Dikarya</taxon>
        <taxon>Ascomycota</taxon>
        <taxon>Saccharomycotina</taxon>
        <taxon>Pichiomycetes</taxon>
        <taxon>Pichiales</taxon>
        <taxon>Pichiaceae</taxon>
        <taxon>Ogataea</taxon>
    </lineage>
</organism>
<comment type="similarity">
    <text evidence="1">Belongs to the heat shock protein 70 family.</text>
</comment>
<evidence type="ECO:0000256" key="1">
    <source>
        <dbReference type="ARBA" id="ARBA00007381"/>
    </source>
</evidence>
<proteinExistence type="inferred from homology"/>
<evidence type="ECO:0000256" key="4">
    <source>
        <dbReference type="SAM" id="MobiDB-lite"/>
    </source>
</evidence>
<dbReference type="Gene3D" id="2.60.34.10">
    <property type="entry name" value="Substrate Binding Domain Of DNAk, Chain A, domain 1"/>
    <property type="match status" value="1"/>
</dbReference>
<dbReference type="Gene3D" id="3.90.640.10">
    <property type="entry name" value="Actin, Chain A, domain 4"/>
    <property type="match status" value="1"/>
</dbReference>
<dbReference type="PANTHER" id="PTHR45639">
    <property type="entry name" value="HSC70CB, ISOFORM G-RELATED"/>
    <property type="match status" value="1"/>
</dbReference>
<evidence type="ECO:0000313" key="5">
    <source>
        <dbReference type="EMBL" id="KAH3666487.1"/>
    </source>
</evidence>
<dbReference type="InterPro" id="IPR029047">
    <property type="entry name" value="HSP70_peptide-bd_sf"/>
</dbReference>
<name>A0A9P8P714_9ASCO</name>
<dbReference type="InterPro" id="IPR018181">
    <property type="entry name" value="Heat_shock_70_CS"/>
</dbReference>
<dbReference type="InterPro" id="IPR013126">
    <property type="entry name" value="Hsp_70_fam"/>
</dbReference>
<feature type="compositionally biased region" description="Low complexity" evidence="4">
    <location>
        <begin position="654"/>
        <end position="664"/>
    </location>
</feature>
<reference evidence="5" key="1">
    <citation type="journal article" date="2021" name="Open Biol.">
        <title>Shared evolutionary footprints suggest mitochondrial oxidative damage underlies multiple complex I losses in fungi.</title>
        <authorList>
            <person name="Schikora-Tamarit M.A."/>
            <person name="Marcet-Houben M."/>
            <person name="Nosek J."/>
            <person name="Gabaldon T."/>
        </authorList>
    </citation>
    <scope>NUCLEOTIDE SEQUENCE</scope>
    <source>
        <strain evidence="5">CBS6075</strain>
    </source>
</reference>
<dbReference type="GeneID" id="70235448"/>
<dbReference type="EMBL" id="JAEUBE010000255">
    <property type="protein sequence ID" value="KAH3666487.1"/>
    <property type="molecule type" value="Genomic_DNA"/>
</dbReference>
<dbReference type="GO" id="GO:0005524">
    <property type="term" value="F:ATP binding"/>
    <property type="evidence" value="ECO:0007669"/>
    <property type="project" value="UniProtKB-KW"/>
</dbReference>
<dbReference type="Gene3D" id="3.30.30.30">
    <property type="match status" value="1"/>
</dbReference>
<dbReference type="OrthoDB" id="434160at2759"/>
<keyword evidence="2" id="KW-0547">Nucleotide-binding</keyword>
<dbReference type="PROSITE" id="PS01036">
    <property type="entry name" value="HSP70_3"/>
    <property type="match status" value="1"/>
</dbReference>
<evidence type="ECO:0000256" key="2">
    <source>
        <dbReference type="ARBA" id="ARBA00022741"/>
    </source>
</evidence>
<dbReference type="Pfam" id="PF00012">
    <property type="entry name" value="HSP70"/>
    <property type="match status" value="1"/>
</dbReference>
<dbReference type="RefSeq" id="XP_046061618.1">
    <property type="nucleotide sequence ID" value="XM_046204462.1"/>
</dbReference>
<dbReference type="SUPFAM" id="SSF100934">
    <property type="entry name" value="Heat shock protein 70kD (HSP70), C-terminal subdomain"/>
    <property type="match status" value="1"/>
</dbReference>
<feature type="region of interest" description="Disordered" evidence="4">
    <location>
        <begin position="649"/>
        <end position="697"/>
    </location>
</feature>
<dbReference type="PRINTS" id="PR00301">
    <property type="entry name" value="HEATSHOCK70"/>
</dbReference>
<dbReference type="GO" id="GO:0005634">
    <property type="term" value="C:nucleus"/>
    <property type="evidence" value="ECO:0007669"/>
    <property type="project" value="TreeGrafter"/>
</dbReference>
<dbReference type="FunFam" id="3.30.30.30:FF:000002">
    <property type="entry name" value="Heat shock 70 kDa protein 4"/>
    <property type="match status" value="1"/>
</dbReference>
<dbReference type="GO" id="GO:0140662">
    <property type="term" value="F:ATP-dependent protein folding chaperone"/>
    <property type="evidence" value="ECO:0007669"/>
    <property type="project" value="InterPro"/>
</dbReference>
<reference evidence="5" key="2">
    <citation type="submission" date="2021-01" db="EMBL/GenBank/DDBJ databases">
        <authorList>
            <person name="Schikora-Tamarit M.A."/>
        </authorList>
    </citation>
    <scope>NUCLEOTIDE SEQUENCE</scope>
    <source>
        <strain evidence="5">CBS6075</strain>
    </source>
</reference>
<comment type="caution">
    <text evidence="5">The sequence shown here is derived from an EMBL/GenBank/DDBJ whole genome shotgun (WGS) entry which is preliminary data.</text>
</comment>
<dbReference type="FunFam" id="3.90.640.10:FF:000004">
    <property type="entry name" value="Heat shock 70 kDa protein 4"/>
    <property type="match status" value="1"/>
</dbReference>
<dbReference type="Gene3D" id="1.20.1270.10">
    <property type="match status" value="1"/>
</dbReference>
<feature type="compositionally biased region" description="Basic and acidic residues" evidence="4">
    <location>
        <begin position="665"/>
        <end position="682"/>
    </location>
</feature>
<dbReference type="Gene3D" id="3.30.420.40">
    <property type="match status" value="2"/>
</dbReference>
<dbReference type="AlphaFoldDB" id="A0A9P8P714"/>
<evidence type="ECO:0000313" key="6">
    <source>
        <dbReference type="Proteomes" id="UP000769157"/>
    </source>
</evidence>
<dbReference type="GO" id="GO:0005829">
    <property type="term" value="C:cytosol"/>
    <property type="evidence" value="ECO:0007669"/>
    <property type="project" value="TreeGrafter"/>
</dbReference>
<dbReference type="PANTHER" id="PTHR45639:SF4">
    <property type="entry name" value="HSC70CB, ISOFORM G"/>
    <property type="match status" value="1"/>
</dbReference>
<dbReference type="FunFam" id="1.20.1270.10:FF:000002">
    <property type="entry name" value="Heat shock 70 kDa protein 4"/>
    <property type="match status" value="1"/>
</dbReference>
<sequence length="697" mass="77413">MSTPFGVDLGNYSSVIAVAKNRGIDVVVNEVSNRSTPTIVGFGVKSRSIGETGKTQQTSNLKNSVENIKRILALNADSPDFEIEKKYFTCPVVVKDGQAAVKVRYLGKQEEFTPTQLEAMYLNKLKDTAVKETKGNITDICLAVPVWYTEQQRRAAADACQIAGLNPVRIVNEVTAAAVGYGVFKTDLPEEAPKKVAFVDIGHSSYTVTIGAVKKGELKILGSAYDKHFGGRDFDRAIAEHFADEFKSKYKIDIRTNPKGYNRVLVAAEKLKKVLSANSQAPFNIESVMDDVDVSSQLTREELEEMVKPLLERIHVPIEQALEAAGLKSEDLDSIEVIGGCTRVPSVKTRLAEIFGKQLSFTLNQDEAIAKGAAFICAMHSPTLRVRPFKFEDTNSFSVTYYWDKDAEDTDHLEVFPKGGVFPSTKLITLYRTSDFEIEAKYTHPEELPAGTLPEIAKWKLSGVEVAEGQDSAICKLKVRNDPSGFFTIESAHIVEEKEVQELVENPEAKPEDEPEYKTVKKLVKSKDLDIVFSGLALPEKVLAKYFEEEGKMVAEDKLVAETEDRKNALEEYIYELRGKLEEQYADFASPEEKEKLGGMLMKTEDWLYDEGEDASKAKYIAKYEELASLGNLIKGRYNAKQEEFRQELRAKQEASQAAAMAEKLAAERANQKAGGDKKTTEGADQDGDVDMADELD</sequence>
<dbReference type="Proteomes" id="UP000769157">
    <property type="component" value="Unassembled WGS sequence"/>
</dbReference>
<dbReference type="SUPFAM" id="SSF100920">
    <property type="entry name" value="Heat shock protein 70kD (HSP70), peptide-binding domain"/>
    <property type="match status" value="1"/>
</dbReference>
<feature type="compositionally biased region" description="Acidic residues" evidence="4">
    <location>
        <begin position="684"/>
        <end position="697"/>
    </location>
</feature>
<dbReference type="InterPro" id="IPR043129">
    <property type="entry name" value="ATPase_NBD"/>
</dbReference>
<protein>
    <submittedName>
        <fullName evidence="5">Uncharacterized protein</fullName>
    </submittedName>
</protein>